<accession>A0A194VSP7</accession>
<proteinExistence type="predicted"/>
<dbReference type="EMBL" id="CM003099">
    <property type="protein sequence ID" value="KUI66835.1"/>
    <property type="molecule type" value="Genomic_DNA"/>
</dbReference>
<organism evidence="2 3">
    <name type="scientific">Cytospora mali</name>
    <name type="common">Apple Valsa canker fungus</name>
    <name type="synonym">Valsa mali</name>
    <dbReference type="NCBI Taxonomy" id="578113"/>
    <lineage>
        <taxon>Eukaryota</taxon>
        <taxon>Fungi</taxon>
        <taxon>Dikarya</taxon>
        <taxon>Ascomycota</taxon>
        <taxon>Pezizomycotina</taxon>
        <taxon>Sordariomycetes</taxon>
        <taxon>Sordariomycetidae</taxon>
        <taxon>Diaporthales</taxon>
        <taxon>Cytosporaceae</taxon>
        <taxon>Cytospora</taxon>
    </lineage>
</organism>
<dbReference type="Proteomes" id="UP000078559">
    <property type="component" value="Chromosome 2"/>
</dbReference>
<keyword evidence="3" id="KW-1185">Reference proteome</keyword>
<evidence type="ECO:0000313" key="2">
    <source>
        <dbReference type="EMBL" id="KUI66835.1"/>
    </source>
</evidence>
<gene>
    <name evidence="2" type="ORF">VM1G_02413</name>
</gene>
<feature type="region of interest" description="Disordered" evidence="1">
    <location>
        <begin position="1"/>
        <end position="23"/>
    </location>
</feature>
<reference evidence="2" key="1">
    <citation type="submission" date="2014-12" db="EMBL/GenBank/DDBJ databases">
        <title>Genome Sequence of Valsa Canker Pathogens Uncovers a Specific Adaption of Colonization on Woody Bark.</title>
        <authorList>
            <person name="Yin Z."/>
            <person name="Liu H."/>
            <person name="Gao X."/>
            <person name="Li Z."/>
            <person name="Song N."/>
            <person name="Ke X."/>
            <person name="Dai Q."/>
            <person name="Wu Y."/>
            <person name="Sun Y."/>
            <person name="Xu J.-R."/>
            <person name="Kang Z.K."/>
            <person name="Wang L."/>
            <person name="Huang L."/>
        </authorList>
    </citation>
    <scope>NUCLEOTIDE SEQUENCE [LARGE SCALE GENOMIC DNA]</scope>
    <source>
        <strain evidence="2">03-8</strain>
    </source>
</reference>
<evidence type="ECO:0000313" key="3">
    <source>
        <dbReference type="Proteomes" id="UP000078559"/>
    </source>
</evidence>
<protein>
    <submittedName>
        <fullName evidence="2">Uncharacterized protein</fullName>
    </submittedName>
</protein>
<evidence type="ECO:0000256" key="1">
    <source>
        <dbReference type="SAM" id="MobiDB-lite"/>
    </source>
</evidence>
<dbReference type="AlphaFoldDB" id="A0A194VSP7"/>
<name>A0A194VSP7_CYTMA</name>
<sequence length="109" mass="11938">MAPLRRQAAGLVPKGPPHSGDLDRGIKTYVDRHEISVPPIPPRPSCYTGGPPCPLSSSGFLPSRCHSYPRIGPPHVPRRSGHYPVYCRFCKLKKILGLWMLSSLLSGLV</sequence>